<feature type="non-terminal residue" evidence="1">
    <location>
        <position position="148"/>
    </location>
</feature>
<evidence type="ECO:0000313" key="2">
    <source>
        <dbReference type="Proteomes" id="UP001159427"/>
    </source>
</evidence>
<name>A0ABN8LDI4_9CNID</name>
<dbReference type="Proteomes" id="UP001159427">
    <property type="component" value="Unassembled WGS sequence"/>
</dbReference>
<dbReference type="Pfam" id="PF02917">
    <property type="entry name" value="Pertussis_S1"/>
    <property type="match status" value="1"/>
</dbReference>
<sequence length="148" mass="16706">EGQGNAIDVPNPPEFVYRTDFRPPSIVFKKGMESLGKNDGLLDHMKGVSTHYGPKKNSLFVSTSAVEANCIEWARVQMKNNKNQRSIYVYKIRANENYYSMEKSLMNAFAVSGNAEFKTQAENVAKFYSEWEACGGVKPEEVVSETEY</sequence>
<accession>A0ABN8LDI4</accession>
<keyword evidence="2" id="KW-1185">Reference proteome</keyword>
<protein>
    <submittedName>
        <fullName evidence="1">Uncharacterized protein</fullName>
    </submittedName>
</protein>
<feature type="non-terminal residue" evidence="1">
    <location>
        <position position="1"/>
    </location>
</feature>
<dbReference type="EMBL" id="CALNXI010000002">
    <property type="protein sequence ID" value="CAH3013688.1"/>
    <property type="molecule type" value="Genomic_DNA"/>
</dbReference>
<organism evidence="1 2">
    <name type="scientific">Porites evermanni</name>
    <dbReference type="NCBI Taxonomy" id="104178"/>
    <lineage>
        <taxon>Eukaryota</taxon>
        <taxon>Metazoa</taxon>
        <taxon>Cnidaria</taxon>
        <taxon>Anthozoa</taxon>
        <taxon>Hexacorallia</taxon>
        <taxon>Scleractinia</taxon>
        <taxon>Fungiina</taxon>
        <taxon>Poritidae</taxon>
        <taxon>Porites</taxon>
    </lineage>
</organism>
<evidence type="ECO:0000313" key="1">
    <source>
        <dbReference type="EMBL" id="CAH3013688.1"/>
    </source>
</evidence>
<dbReference type="SUPFAM" id="SSF56399">
    <property type="entry name" value="ADP-ribosylation"/>
    <property type="match status" value="1"/>
</dbReference>
<proteinExistence type="predicted"/>
<reference evidence="1 2" key="1">
    <citation type="submission" date="2022-05" db="EMBL/GenBank/DDBJ databases">
        <authorList>
            <consortium name="Genoscope - CEA"/>
            <person name="William W."/>
        </authorList>
    </citation>
    <scope>NUCLEOTIDE SEQUENCE [LARGE SCALE GENOMIC DNA]</scope>
</reference>
<dbReference type="InterPro" id="IPR003898">
    <property type="entry name" value="Borpert_toxA"/>
</dbReference>
<gene>
    <name evidence="1" type="ORF">PEVE_00013448</name>
</gene>
<dbReference type="Gene3D" id="3.90.210.10">
    <property type="entry name" value="Heat-Labile Enterotoxin, subunit A"/>
    <property type="match status" value="1"/>
</dbReference>
<comment type="caution">
    <text evidence="1">The sequence shown here is derived from an EMBL/GenBank/DDBJ whole genome shotgun (WGS) entry which is preliminary data.</text>
</comment>